<dbReference type="Pfam" id="PF00227">
    <property type="entry name" value="Proteasome"/>
    <property type="match status" value="1"/>
</dbReference>
<dbReference type="PROSITE" id="PS51475">
    <property type="entry name" value="PROTEASOME_ALPHA_2"/>
    <property type="match status" value="1"/>
</dbReference>
<evidence type="ECO:0000256" key="3">
    <source>
        <dbReference type="RuleBase" id="RU000551"/>
    </source>
</evidence>
<dbReference type="GO" id="GO:0000502">
    <property type="term" value="C:proteasome complex"/>
    <property type="evidence" value="ECO:0007669"/>
    <property type="project" value="UniProtKB-KW"/>
</dbReference>
<evidence type="ECO:0000256" key="1">
    <source>
        <dbReference type="ARBA" id="ARBA00022942"/>
    </source>
</evidence>
<comment type="subcellular location">
    <subcellularLocation>
        <location evidence="3">Cytoplasm</location>
    </subcellularLocation>
    <subcellularLocation>
        <location evidence="3">Nucleus</location>
    </subcellularLocation>
</comment>
<keyword evidence="3" id="KW-0963">Cytoplasm</keyword>
<evidence type="ECO:0000256" key="2">
    <source>
        <dbReference type="PROSITE-ProRule" id="PRU00808"/>
    </source>
</evidence>
<comment type="caution">
    <text evidence="5">The sequence shown here is derived from an EMBL/GenBank/DDBJ whole genome shotgun (WGS) entry which is preliminary data.</text>
</comment>
<name>A0ABQ8UI99_9EUKA</name>
<sequence>MYRTAYDSDVTIFSPQGRLYQIEYAMEAVKQGAATAGLKSNTHVVLVAIKRNESQQKVLALDQQIGASTAGLTADARKLLDFMKSEIMNFRWAHESQIPVNWLAVEVSDKSQKRTQHAGSRPFGVGMLIAGVDSQGTHLYQTCPSGNYFDYYSCAIGARSQPVKTYLEKHYKEFPTCSREELIKHALQAIKASQPDEELDTTNCSVGVVGVDEQFTVFEGERLLPFDEATMNLERHQ</sequence>
<dbReference type="InterPro" id="IPR001353">
    <property type="entry name" value="Proteasome_sua/b"/>
</dbReference>
<keyword evidence="6" id="KW-1185">Reference proteome</keyword>
<dbReference type="PROSITE" id="PS00388">
    <property type="entry name" value="PROTEASOME_ALPHA_1"/>
    <property type="match status" value="1"/>
</dbReference>
<comment type="subunit">
    <text evidence="3">The 26S proteasome consists of a 20S proteasome core and two 19S regulatory subunits.</text>
</comment>
<dbReference type="PANTHER" id="PTHR11599">
    <property type="entry name" value="PROTEASOME SUBUNIT ALPHA/BETA"/>
    <property type="match status" value="1"/>
</dbReference>
<dbReference type="SMART" id="SM00948">
    <property type="entry name" value="Proteasome_A_N"/>
    <property type="match status" value="1"/>
</dbReference>
<comment type="similarity">
    <text evidence="2 3">Belongs to the peptidase T1A family.</text>
</comment>
<reference evidence="5" key="1">
    <citation type="journal article" date="2022" name="bioRxiv">
        <title>Genomics of Preaxostyla Flagellates Illuminates Evolutionary Transitions and the Path Towards Mitochondrial Loss.</title>
        <authorList>
            <person name="Novak L.V.F."/>
            <person name="Treitli S.C."/>
            <person name="Pyrih J."/>
            <person name="Halakuc P."/>
            <person name="Pipaliya S.V."/>
            <person name="Vacek V."/>
            <person name="Brzon O."/>
            <person name="Soukal P."/>
            <person name="Eme L."/>
            <person name="Dacks J.B."/>
            <person name="Karnkowska A."/>
            <person name="Elias M."/>
            <person name="Hampl V."/>
        </authorList>
    </citation>
    <scope>NUCLEOTIDE SEQUENCE</scope>
    <source>
        <strain evidence="5">RCP-MX</strain>
    </source>
</reference>
<keyword evidence="1 2" id="KW-0647">Proteasome</keyword>
<dbReference type="Gene3D" id="3.60.20.10">
    <property type="entry name" value="Glutamine Phosphoribosylpyrophosphate, subunit 1, domain 1"/>
    <property type="match status" value="1"/>
</dbReference>
<feature type="domain" description="Proteasome alpha-type subunits" evidence="4">
    <location>
        <begin position="6"/>
        <end position="28"/>
    </location>
</feature>
<evidence type="ECO:0000313" key="5">
    <source>
        <dbReference type="EMBL" id="KAJ4458528.1"/>
    </source>
</evidence>
<dbReference type="Proteomes" id="UP001141327">
    <property type="component" value="Unassembled WGS sequence"/>
</dbReference>
<proteinExistence type="inferred from homology"/>
<keyword evidence="3" id="KW-0539">Nucleus</keyword>
<dbReference type="InterPro" id="IPR029055">
    <property type="entry name" value="Ntn_hydrolases_N"/>
</dbReference>
<dbReference type="SUPFAM" id="SSF56235">
    <property type="entry name" value="N-terminal nucleophile aminohydrolases (Ntn hydrolases)"/>
    <property type="match status" value="1"/>
</dbReference>
<evidence type="ECO:0000259" key="4">
    <source>
        <dbReference type="PROSITE" id="PS00388"/>
    </source>
</evidence>
<dbReference type="InterPro" id="IPR023332">
    <property type="entry name" value="Proteasome_alpha-type"/>
</dbReference>
<protein>
    <recommendedName>
        <fullName evidence="3">Proteasome subunit alpha type</fullName>
    </recommendedName>
</protein>
<organism evidence="5 6">
    <name type="scientific">Paratrimastix pyriformis</name>
    <dbReference type="NCBI Taxonomy" id="342808"/>
    <lineage>
        <taxon>Eukaryota</taxon>
        <taxon>Metamonada</taxon>
        <taxon>Preaxostyla</taxon>
        <taxon>Paratrimastigidae</taxon>
        <taxon>Paratrimastix</taxon>
    </lineage>
</organism>
<dbReference type="Pfam" id="PF10584">
    <property type="entry name" value="Proteasome_A_N"/>
    <property type="match status" value="1"/>
</dbReference>
<dbReference type="EMBL" id="JAPMOS010000028">
    <property type="protein sequence ID" value="KAJ4458528.1"/>
    <property type="molecule type" value="Genomic_DNA"/>
</dbReference>
<dbReference type="InterPro" id="IPR000426">
    <property type="entry name" value="Proteasome_asu_N"/>
</dbReference>
<evidence type="ECO:0000313" key="6">
    <source>
        <dbReference type="Proteomes" id="UP001141327"/>
    </source>
</evidence>
<gene>
    <name evidence="5" type="ORF">PAPYR_5725</name>
</gene>
<accession>A0ABQ8UI99</accession>
<dbReference type="InterPro" id="IPR050115">
    <property type="entry name" value="Proteasome_alpha"/>
</dbReference>